<dbReference type="SUPFAM" id="SSF53383">
    <property type="entry name" value="PLP-dependent transferases"/>
    <property type="match status" value="1"/>
</dbReference>
<comment type="caution">
    <text evidence="7">The sequence shown here is derived from an EMBL/GenBank/DDBJ whole genome shotgun (WGS) entry which is preliminary data.</text>
</comment>
<keyword evidence="2" id="KW-0663">Pyridoxal phosphate</keyword>
<dbReference type="SMART" id="SM00345">
    <property type="entry name" value="HTH_GNTR"/>
    <property type="match status" value="1"/>
</dbReference>
<keyword evidence="5" id="KW-0804">Transcription</keyword>
<dbReference type="Pfam" id="PF00392">
    <property type="entry name" value="GntR"/>
    <property type="match status" value="1"/>
</dbReference>
<dbReference type="GO" id="GO:0030170">
    <property type="term" value="F:pyridoxal phosphate binding"/>
    <property type="evidence" value="ECO:0007669"/>
    <property type="project" value="InterPro"/>
</dbReference>
<evidence type="ECO:0000256" key="5">
    <source>
        <dbReference type="ARBA" id="ARBA00023163"/>
    </source>
</evidence>
<dbReference type="InterPro" id="IPR004839">
    <property type="entry name" value="Aminotransferase_I/II_large"/>
</dbReference>
<dbReference type="PANTHER" id="PTHR46577:SF2">
    <property type="entry name" value="TRANSCRIPTIONAL REGULATORY PROTEIN"/>
    <property type="match status" value="1"/>
</dbReference>
<dbReference type="Pfam" id="PF00155">
    <property type="entry name" value="Aminotran_1_2"/>
    <property type="match status" value="1"/>
</dbReference>
<dbReference type="CDD" id="cd07377">
    <property type="entry name" value="WHTH_GntR"/>
    <property type="match status" value="1"/>
</dbReference>
<comment type="similarity">
    <text evidence="1">In the C-terminal section; belongs to the class-I pyridoxal-phosphate-dependent aminotransferase family.</text>
</comment>
<dbReference type="InterPro" id="IPR036390">
    <property type="entry name" value="WH_DNA-bd_sf"/>
</dbReference>
<dbReference type="Gene3D" id="1.10.10.10">
    <property type="entry name" value="Winged helix-like DNA-binding domain superfamily/Winged helix DNA-binding domain"/>
    <property type="match status" value="1"/>
</dbReference>
<reference evidence="7 8" key="1">
    <citation type="submission" date="2017-02" db="EMBL/GenBank/DDBJ databases">
        <title>Genomic diversity within the haloalkaliphilic genus Thioalkalivibrio.</title>
        <authorList>
            <person name="Ahn A.-C."/>
            <person name="Meier-Kolthoff J."/>
            <person name="Overmars L."/>
            <person name="Richter M."/>
            <person name="Woyke T."/>
            <person name="Sorokin D.Y."/>
            <person name="Muyzer G."/>
        </authorList>
    </citation>
    <scope>NUCLEOTIDE SEQUENCE [LARGE SCALE GENOMIC DNA]</scope>
    <source>
        <strain evidence="7 8">ALJD</strain>
    </source>
</reference>
<evidence type="ECO:0000259" key="6">
    <source>
        <dbReference type="PROSITE" id="PS50949"/>
    </source>
</evidence>
<evidence type="ECO:0000313" key="7">
    <source>
        <dbReference type="EMBL" id="OOG22639.1"/>
    </source>
</evidence>
<dbReference type="CDD" id="cd00609">
    <property type="entry name" value="AAT_like"/>
    <property type="match status" value="1"/>
</dbReference>
<dbReference type="GO" id="GO:0003677">
    <property type="term" value="F:DNA binding"/>
    <property type="evidence" value="ECO:0007669"/>
    <property type="project" value="UniProtKB-KW"/>
</dbReference>
<accession>A0A1V3NC09</accession>
<evidence type="ECO:0000256" key="4">
    <source>
        <dbReference type="ARBA" id="ARBA00023125"/>
    </source>
</evidence>
<dbReference type="STRING" id="108003.B1C78_14475"/>
<dbReference type="OrthoDB" id="9804020at2"/>
<dbReference type="InterPro" id="IPR036388">
    <property type="entry name" value="WH-like_DNA-bd_sf"/>
</dbReference>
<feature type="domain" description="HTH gntR-type" evidence="6">
    <location>
        <begin position="7"/>
        <end position="75"/>
    </location>
</feature>
<evidence type="ECO:0000256" key="3">
    <source>
        <dbReference type="ARBA" id="ARBA00023015"/>
    </source>
</evidence>
<name>A0A1V3NC09_9GAMM</name>
<keyword evidence="4" id="KW-0238">DNA-binding</keyword>
<evidence type="ECO:0000256" key="1">
    <source>
        <dbReference type="ARBA" id="ARBA00005384"/>
    </source>
</evidence>
<dbReference type="Gene3D" id="3.40.640.10">
    <property type="entry name" value="Type I PLP-dependent aspartate aminotransferase-like (Major domain)"/>
    <property type="match status" value="1"/>
</dbReference>
<gene>
    <name evidence="7" type="ORF">B1C78_14475</name>
</gene>
<keyword evidence="8" id="KW-1185">Reference proteome</keyword>
<dbReference type="PANTHER" id="PTHR46577">
    <property type="entry name" value="HTH-TYPE TRANSCRIPTIONAL REGULATORY PROTEIN GABR"/>
    <property type="match status" value="1"/>
</dbReference>
<organism evidence="7 8">
    <name type="scientific">Thioalkalivibrio denitrificans</name>
    <dbReference type="NCBI Taxonomy" id="108003"/>
    <lineage>
        <taxon>Bacteria</taxon>
        <taxon>Pseudomonadati</taxon>
        <taxon>Pseudomonadota</taxon>
        <taxon>Gammaproteobacteria</taxon>
        <taxon>Chromatiales</taxon>
        <taxon>Ectothiorhodospiraceae</taxon>
        <taxon>Thioalkalivibrio</taxon>
    </lineage>
</organism>
<dbReference type="InterPro" id="IPR015424">
    <property type="entry name" value="PyrdxlP-dep_Trfase"/>
</dbReference>
<dbReference type="PROSITE" id="PS50949">
    <property type="entry name" value="HTH_GNTR"/>
    <property type="match status" value="1"/>
</dbReference>
<sequence length="457" mass="49767">MQDDRSSPNYEGIARRMANLIRSGVLQPGDRLPSLRQVSRRNRVSLATAIQAYRWLEDEDLIHSRPGSGFFVTTRCEGSMRRESSKPIPHESDSELWLPPRPPADLLPEHRLSRLISAMVRRHPSMISENTDPRGDNLLRRQIARRTAALGLDCRAEDIVITSGGLEAMTLALRAVAEVGDAIAVESPCSAATLGVLRSLGLAPVEVHATPEHGILLDQLEDILTTREIRACLFSTNCADPLGYVMPEPDKRVLMHILAHHGVPLVENDVLGDLAYGARPSPAAAFAANDNVLVCSSFTYTLGSGLRLGWLAPGKYRARVLELKAASSVAPPPLIQRAVAEYLQGSGFERHLRALRRALEAQTDDLAQAVRASFPGTTRLYRPAGGSALWIELPPGADACLLQERSPRTVVDWVPGCRFTTSPTLCNFMRLPATDVRGHALDARIAALATQVGGTTF</sequence>
<dbReference type="InterPro" id="IPR015421">
    <property type="entry name" value="PyrdxlP-dep_Trfase_major"/>
</dbReference>
<dbReference type="Proteomes" id="UP000189462">
    <property type="component" value="Unassembled WGS sequence"/>
</dbReference>
<proteinExistence type="inferred from homology"/>
<dbReference type="EMBL" id="MVBK01000099">
    <property type="protein sequence ID" value="OOG22639.1"/>
    <property type="molecule type" value="Genomic_DNA"/>
</dbReference>
<dbReference type="AlphaFoldDB" id="A0A1V3NC09"/>
<dbReference type="SUPFAM" id="SSF46785">
    <property type="entry name" value="Winged helix' DNA-binding domain"/>
    <property type="match status" value="1"/>
</dbReference>
<dbReference type="GO" id="GO:0003700">
    <property type="term" value="F:DNA-binding transcription factor activity"/>
    <property type="evidence" value="ECO:0007669"/>
    <property type="project" value="InterPro"/>
</dbReference>
<dbReference type="InterPro" id="IPR051446">
    <property type="entry name" value="HTH_trans_reg/aminotransferase"/>
</dbReference>
<keyword evidence="3" id="KW-0805">Transcription regulation</keyword>
<dbReference type="InterPro" id="IPR000524">
    <property type="entry name" value="Tscrpt_reg_HTH_GntR"/>
</dbReference>
<protein>
    <recommendedName>
        <fullName evidence="6">HTH gntR-type domain-containing protein</fullName>
    </recommendedName>
</protein>
<evidence type="ECO:0000313" key="8">
    <source>
        <dbReference type="Proteomes" id="UP000189462"/>
    </source>
</evidence>
<evidence type="ECO:0000256" key="2">
    <source>
        <dbReference type="ARBA" id="ARBA00022898"/>
    </source>
</evidence>